<dbReference type="RefSeq" id="WP_309307211.1">
    <property type="nucleotide sequence ID" value="NZ_CP133594.1"/>
</dbReference>
<evidence type="ECO:0000256" key="1">
    <source>
        <dbReference type="ARBA" id="ARBA00022679"/>
    </source>
</evidence>
<dbReference type="InterPro" id="IPR050769">
    <property type="entry name" value="NAT_camello-type"/>
</dbReference>
<evidence type="ECO:0000259" key="2">
    <source>
        <dbReference type="PROSITE" id="PS51186"/>
    </source>
</evidence>
<accession>A0AA51YIB6</accession>
<dbReference type="PANTHER" id="PTHR13947:SF37">
    <property type="entry name" value="LD18367P"/>
    <property type="match status" value="1"/>
</dbReference>
<name>A0AA51YIB6_9EURY</name>
<feature type="domain" description="N-acetyltransferase" evidence="2">
    <location>
        <begin position="1"/>
        <end position="145"/>
    </location>
</feature>
<dbReference type="GO" id="GO:0008080">
    <property type="term" value="F:N-acetyltransferase activity"/>
    <property type="evidence" value="ECO:0007669"/>
    <property type="project" value="InterPro"/>
</dbReference>
<dbReference type="SUPFAM" id="SSF55729">
    <property type="entry name" value="Acyl-CoA N-acyltransferases (Nat)"/>
    <property type="match status" value="1"/>
</dbReference>
<dbReference type="PANTHER" id="PTHR13947">
    <property type="entry name" value="GNAT FAMILY N-ACETYLTRANSFERASE"/>
    <property type="match status" value="1"/>
</dbReference>
<sequence>MSVFPFSSEYSSGTRAFVLSVLSGEGFEYDPLKDSDLDDVGGNYLRAGGAFFIYLYKGEIVGTSAVKNLGSGNCEVKRLYVKKECRGKGLGLALFLAALDFSKKNYSFVRLKTDSSLKKAIFIYLSNGFEIVKEEAGTLYFEKPL</sequence>
<organism evidence="3 4">
    <name type="scientific">Methanolobus mangrovi</name>
    <dbReference type="NCBI Taxonomy" id="3072977"/>
    <lineage>
        <taxon>Archaea</taxon>
        <taxon>Methanobacteriati</taxon>
        <taxon>Methanobacteriota</taxon>
        <taxon>Stenosarchaea group</taxon>
        <taxon>Methanomicrobia</taxon>
        <taxon>Methanosarcinales</taxon>
        <taxon>Methanosarcinaceae</taxon>
        <taxon>Methanolobus</taxon>
    </lineage>
</organism>
<dbReference type="EMBL" id="CP133594">
    <property type="protein sequence ID" value="WMW21425.1"/>
    <property type="molecule type" value="Genomic_DNA"/>
</dbReference>
<dbReference type="Proteomes" id="UP001183006">
    <property type="component" value="Chromosome"/>
</dbReference>
<dbReference type="Gene3D" id="3.40.630.30">
    <property type="match status" value="1"/>
</dbReference>
<keyword evidence="1 3" id="KW-0808">Transferase</keyword>
<reference evidence="3" key="1">
    <citation type="submission" date="2023-08" db="EMBL/GenBank/DDBJ databases">
        <title>Methanolobus mangrovi sp. nov. and Methanolobus sediminis sp. nov, two novel methylotrophic methanogens isolated from mangrove sediments in China.</title>
        <authorList>
            <person name="Zhou J."/>
        </authorList>
    </citation>
    <scope>NUCLEOTIDE SEQUENCE</scope>
    <source>
        <strain evidence="3">FTZ2</strain>
    </source>
</reference>
<dbReference type="PROSITE" id="PS51186">
    <property type="entry name" value="GNAT"/>
    <property type="match status" value="1"/>
</dbReference>
<keyword evidence="4" id="KW-1185">Reference proteome</keyword>
<protein>
    <submittedName>
        <fullName evidence="3">GNAT family N-acetyltransferase</fullName>
        <ecNumber evidence="3">2.3.1.-</ecNumber>
    </submittedName>
</protein>
<gene>
    <name evidence="3" type="ORF">RE476_08405</name>
</gene>
<dbReference type="GeneID" id="84230156"/>
<dbReference type="KEGG" id="mmav:RE476_08405"/>
<dbReference type="InterPro" id="IPR000182">
    <property type="entry name" value="GNAT_dom"/>
</dbReference>
<keyword evidence="3" id="KW-0012">Acyltransferase</keyword>
<evidence type="ECO:0000313" key="4">
    <source>
        <dbReference type="Proteomes" id="UP001183006"/>
    </source>
</evidence>
<dbReference type="InterPro" id="IPR016181">
    <property type="entry name" value="Acyl_CoA_acyltransferase"/>
</dbReference>
<dbReference type="AlphaFoldDB" id="A0AA51YIB6"/>
<dbReference type="Pfam" id="PF00583">
    <property type="entry name" value="Acetyltransf_1"/>
    <property type="match status" value="1"/>
</dbReference>
<dbReference type="EC" id="2.3.1.-" evidence="3"/>
<evidence type="ECO:0000313" key="3">
    <source>
        <dbReference type="EMBL" id="WMW21425.1"/>
    </source>
</evidence>
<proteinExistence type="predicted"/>